<feature type="compositionally biased region" description="Pro residues" evidence="1">
    <location>
        <begin position="220"/>
        <end position="238"/>
    </location>
</feature>
<evidence type="ECO:0000313" key="4">
    <source>
        <dbReference type="Proteomes" id="UP000309174"/>
    </source>
</evidence>
<dbReference type="InterPro" id="IPR029787">
    <property type="entry name" value="Nucleotide_cyclase"/>
</dbReference>
<evidence type="ECO:0000313" key="3">
    <source>
        <dbReference type="EMBL" id="TMR01842.1"/>
    </source>
</evidence>
<evidence type="ECO:0000259" key="2">
    <source>
        <dbReference type="Pfam" id="PF19956"/>
    </source>
</evidence>
<organism evidence="3 4">
    <name type="scientific">Actinomadura soli</name>
    <dbReference type="NCBI Taxonomy" id="2508997"/>
    <lineage>
        <taxon>Bacteria</taxon>
        <taxon>Bacillati</taxon>
        <taxon>Actinomycetota</taxon>
        <taxon>Actinomycetes</taxon>
        <taxon>Streptosporangiales</taxon>
        <taxon>Thermomonosporaceae</taxon>
        <taxon>Actinomadura</taxon>
    </lineage>
</organism>
<dbReference type="RefSeq" id="WP_138645501.1">
    <property type="nucleotide sequence ID" value="NZ_VCKW01000057.1"/>
</dbReference>
<reference evidence="3 4" key="1">
    <citation type="submission" date="2019-05" db="EMBL/GenBank/DDBJ databases">
        <title>Draft genome sequence of Actinomadura sp. 14C53.</title>
        <authorList>
            <person name="Saricaoglu S."/>
            <person name="Isik K."/>
        </authorList>
    </citation>
    <scope>NUCLEOTIDE SEQUENCE [LARGE SCALE GENOMIC DNA]</scope>
    <source>
        <strain evidence="3 4">14C53</strain>
    </source>
</reference>
<dbReference type="OrthoDB" id="3482507at2"/>
<accession>A0A5C4JDW8</accession>
<feature type="domain" description="Effector-associated" evidence="2">
    <location>
        <begin position="279"/>
        <end position="348"/>
    </location>
</feature>
<keyword evidence="4" id="KW-1185">Reference proteome</keyword>
<comment type="caution">
    <text evidence="3">The sequence shown here is derived from an EMBL/GenBank/DDBJ whole genome shotgun (WGS) entry which is preliminary data.</text>
</comment>
<name>A0A5C4JDW8_9ACTN</name>
<protein>
    <recommendedName>
        <fullName evidence="2">Effector-associated domain-containing protein</fullName>
    </recommendedName>
</protein>
<evidence type="ECO:0000256" key="1">
    <source>
        <dbReference type="SAM" id="MobiDB-lite"/>
    </source>
</evidence>
<dbReference type="Pfam" id="PF19956">
    <property type="entry name" value="EAD2"/>
    <property type="match status" value="1"/>
</dbReference>
<dbReference type="Proteomes" id="UP000309174">
    <property type="component" value="Unassembled WGS sequence"/>
</dbReference>
<dbReference type="Gene3D" id="3.30.70.1230">
    <property type="entry name" value="Nucleotide cyclase"/>
    <property type="match status" value="1"/>
</dbReference>
<feature type="region of interest" description="Disordered" evidence="1">
    <location>
        <begin position="216"/>
        <end position="261"/>
    </location>
</feature>
<sequence length="357" mass="38700">MSPSSGPWKPNGLSSLFVCDIESFSIRARTDLVRHRLRRGMYDGLRAAFDGAGVPFERCYREDRGDGALIVPPPATDPATLLTSVIDRLRAEVRRYNDLSSGAARMRMRVAVNTGLVTADREGLVGTALNHAFRILDADQLREGLRRTGADLATIASDRVHEDLIWHGLGLVDPAEYQRVEVRVKETVAAAWMRIPGIRPPFLVSAGAPPTIIDAEVLPPAEPAGPPSASRPPVPASPAPKALLPKAPVPPRPLPPPVTVTDPPPALDVAVDRAMCLRELRARRLRDQIVAELPLPLATRLGTRQDGDDRADLYAIVSACRDHPRGLDELLRVVKRFAGDSAKVEEFGESIDALGPT</sequence>
<gene>
    <name evidence="3" type="ORF">ETD83_13735</name>
</gene>
<dbReference type="AlphaFoldDB" id="A0A5C4JDW8"/>
<dbReference type="SUPFAM" id="SSF55073">
    <property type="entry name" value="Nucleotide cyclase"/>
    <property type="match status" value="1"/>
</dbReference>
<dbReference type="InterPro" id="IPR045431">
    <property type="entry name" value="EAD2"/>
</dbReference>
<proteinExistence type="predicted"/>
<feature type="compositionally biased region" description="Pro residues" evidence="1">
    <location>
        <begin position="247"/>
        <end position="261"/>
    </location>
</feature>
<dbReference type="EMBL" id="VCKW01000057">
    <property type="protein sequence ID" value="TMR01842.1"/>
    <property type="molecule type" value="Genomic_DNA"/>
</dbReference>